<dbReference type="PANTHER" id="PTHR30055">
    <property type="entry name" value="HTH-TYPE TRANSCRIPTIONAL REGULATOR RUTR"/>
    <property type="match status" value="1"/>
</dbReference>
<organism evidence="8 9">
    <name type="scientific">Nocardia flavorosea</name>
    <dbReference type="NCBI Taxonomy" id="53429"/>
    <lineage>
        <taxon>Bacteria</taxon>
        <taxon>Bacillati</taxon>
        <taxon>Actinomycetota</taxon>
        <taxon>Actinomycetes</taxon>
        <taxon>Mycobacteriales</taxon>
        <taxon>Nocardiaceae</taxon>
        <taxon>Nocardia</taxon>
    </lineage>
</organism>
<dbReference type="Gene3D" id="1.10.10.60">
    <property type="entry name" value="Homeodomain-like"/>
    <property type="match status" value="1"/>
</dbReference>
<dbReference type="InterPro" id="IPR001647">
    <property type="entry name" value="HTH_TetR"/>
</dbReference>
<feature type="domain" description="HTH tetR-type" evidence="7">
    <location>
        <begin position="20"/>
        <end position="80"/>
    </location>
</feature>
<evidence type="ECO:0000313" key="8">
    <source>
        <dbReference type="EMBL" id="NKY58439.1"/>
    </source>
</evidence>
<dbReference type="PANTHER" id="PTHR30055:SF234">
    <property type="entry name" value="HTH-TYPE TRANSCRIPTIONAL REGULATOR BETI"/>
    <property type="match status" value="1"/>
</dbReference>
<name>A0A846YNE3_9NOCA</name>
<proteinExistence type="predicted"/>
<dbReference type="SUPFAM" id="SSF48498">
    <property type="entry name" value="Tetracyclin repressor-like, C-terminal domain"/>
    <property type="match status" value="1"/>
</dbReference>
<evidence type="ECO:0000256" key="5">
    <source>
        <dbReference type="PROSITE-ProRule" id="PRU00335"/>
    </source>
</evidence>
<dbReference type="InterPro" id="IPR036271">
    <property type="entry name" value="Tet_transcr_reg_TetR-rel_C_sf"/>
</dbReference>
<evidence type="ECO:0000256" key="3">
    <source>
        <dbReference type="ARBA" id="ARBA00023125"/>
    </source>
</evidence>
<keyword evidence="2" id="KW-0805">Transcription regulation</keyword>
<keyword evidence="9" id="KW-1185">Reference proteome</keyword>
<evidence type="ECO:0000313" key="9">
    <source>
        <dbReference type="Proteomes" id="UP000570678"/>
    </source>
</evidence>
<feature type="DNA-binding region" description="H-T-H motif" evidence="5">
    <location>
        <begin position="43"/>
        <end position="62"/>
    </location>
</feature>
<keyword evidence="4" id="KW-0804">Transcription</keyword>
<evidence type="ECO:0000259" key="7">
    <source>
        <dbReference type="PROSITE" id="PS50977"/>
    </source>
</evidence>
<protein>
    <submittedName>
        <fullName evidence="8">TetR/AcrR family transcriptional regulator</fullName>
    </submittedName>
</protein>
<dbReference type="SUPFAM" id="SSF46689">
    <property type="entry name" value="Homeodomain-like"/>
    <property type="match status" value="1"/>
</dbReference>
<evidence type="ECO:0000256" key="4">
    <source>
        <dbReference type="ARBA" id="ARBA00023163"/>
    </source>
</evidence>
<dbReference type="InterPro" id="IPR039538">
    <property type="entry name" value="BetI_C"/>
</dbReference>
<dbReference type="RefSeq" id="WP_062979448.1">
    <property type="nucleotide sequence ID" value="NZ_JAAXOT010000010.1"/>
</dbReference>
<accession>A0A846YNE3</accession>
<dbReference type="InterPro" id="IPR050109">
    <property type="entry name" value="HTH-type_TetR-like_transc_reg"/>
</dbReference>
<dbReference type="Pfam" id="PF00440">
    <property type="entry name" value="TetR_N"/>
    <property type="match status" value="1"/>
</dbReference>
<evidence type="ECO:0000256" key="2">
    <source>
        <dbReference type="ARBA" id="ARBA00023015"/>
    </source>
</evidence>
<keyword evidence="3 5" id="KW-0238">DNA-binding</keyword>
<sequence>MVDNDDDMPPRRLTRTESKARTRQRLLDAAARTFARKGYGAASVDEIAEAAGYSVGAVYSNFGSKEHLFTELMSNRVTDRVGEAARIVADTETTAEERMGALGRMLIEIADKDQDLAPLQAEFWLYAVRNPATMDLLAERTSPAHEGVRALVEDSLRRRDIGGSAESEALATVVLALFQGLVRQRRIDPNRVPDELFGSALTWLFEGIAATQTSENTDPRK</sequence>
<dbReference type="AlphaFoldDB" id="A0A846YNE3"/>
<gene>
    <name evidence="8" type="ORF">HGA15_20290</name>
</gene>
<dbReference type="PRINTS" id="PR00455">
    <property type="entry name" value="HTHTETR"/>
</dbReference>
<keyword evidence="1" id="KW-0678">Repressor</keyword>
<reference evidence="8 9" key="1">
    <citation type="submission" date="2020-04" db="EMBL/GenBank/DDBJ databases">
        <title>MicrobeNet Type strains.</title>
        <authorList>
            <person name="Nicholson A.C."/>
        </authorList>
    </citation>
    <scope>NUCLEOTIDE SEQUENCE [LARGE SCALE GENOMIC DNA]</scope>
    <source>
        <strain evidence="8 9">JCM 3332</strain>
    </source>
</reference>
<dbReference type="EMBL" id="JAAXOT010000010">
    <property type="protein sequence ID" value="NKY58439.1"/>
    <property type="molecule type" value="Genomic_DNA"/>
</dbReference>
<feature type="region of interest" description="Disordered" evidence="6">
    <location>
        <begin position="1"/>
        <end position="22"/>
    </location>
</feature>
<dbReference type="Proteomes" id="UP000570678">
    <property type="component" value="Unassembled WGS sequence"/>
</dbReference>
<dbReference type="Pfam" id="PF13977">
    <property type="entry name" value="TetR_C_6"/>
    <property type="match status" value="1"/>
</dbReference>
<dbReference type="Gene3D" id="1.10.357.10">
    <property type="entry name" value="Tetracycline Repressor, domain 2"/>
    <property type="match status" value="1"/>
</dbReference>
<comment type="caution">
    <text evidence="8">The sequence shown here is derived from an EMBL/GenBank/DDBJ whole genome shotgun (WGS) entry which is preliminary data.</text>
</comment>
<evidence type="ECO:0000256" key="1">
    <source>
        <dbReference type="ARBA" id="ARBA00022491"/>
    </source>
</evidence>
<dbReference type="GO" id="GO:0003700">
    <property type="term" value="F:DNA-binding transcription factor activity"/>
    <property type="evidence" value="ECO:0007669"/>
    <property type="project" value="TreeGrafter"/>
</dbReference>
<feature type="compositionally biased region" description="Basic and acidic residues" evidence="6">
    <location>
        <begin position="8"/>
        <end position="20"/>
    </location>
</feature>
<dbReference type="GO" id="GO:0000976">
    <property type="term" value="F:transcription cis-regulatory region binding"/>
    <property type="evidence" value="ECO:0007669"/>
    <property type="project" value="TreeGrafter"/>
</dbReference>
<evidence type="ECO:0000256" key="6">
    <source>
        <dbReference type="SAM" id="MobiDB-lite"/>
    </source>
</evidence>
<dbReference type="InterPro" id="IPR009057">
    <property type="entry name" value="Homeodomain-like_sf"/>
</dbReference>
<dbReference type="PROSITE" id="PS50977">
    <property type="entry name" value="HTH_TETR_2"/>
    <property type="match status" value="1"/>
</dbReference>